<evidence type="ECO:0000313" key="1">
    <source>
        <dbReference type="EMBL" id="VYU53621.1"/>
    </source>
</evidence>
<dbReference type="SUPFAM" id="SSF55729">
    <property type="entry name" value="Acyl-CoA N-acyltransferases (Nat)"/>
    <property type="match status" value="1"/>
</dbReference>
<dbReference type="InterPro" id="IPR016181">
    <property type="entry name" value="Acyl_CoA_acyltransferase"/>
</dbReference>
<proteinExistence type="predicted"/>
<dbReference type="Gene3D" id="3.40.630.30">
    <property type="match status" value="1"/>
</dbReference>
<organism evidence="1">
    <name type="scientific">Paraprevotella clara</name>
    <dbReference type="NCBI Taxonomy" id="454154"/>
    <lineage>
        <taxon>Bacteria</taxon>
        <taxon>Pseudomonadati</taxon>
        <taxon>Bacteroidota</taxon>
        <taxon>Bacteroidia</taxon>
        <taxon>Bacteroidales</taxon>
        <taxon>Prevotellaceae</taxon>
        <taxon>Paraprevotella</taxon>
    </lineage>
</organism>
<gene>
    <name evidence="1" type="ORF">PCLFYP37_00141</name>
</gene>
<reference evidence="1" key="1">
    <citation type="submission" date="2019-11" db="EMBL/GenBank/DDBJ databases">
        <authorList>
            <person name="Feng L."/>
        </authorList>
    </citation>
    <scope>NUCLEOTIDE SEQUENCE</scope>
    <source>
        <strain evidence="1">PclaraLFYP37</strain>
    </source>
</reference>
<dbReference type="AlphaFoldDB" id="A0A6N3FNH8"/>
<name>A0A6N3FNH8_9BACT</name>
<protein>
    <submittedName>
        <fullName evidence="1">Uncharacterized protein</fullName>
    </submittedName>
</protein>
<dbReference type="RefSeq" id="WP_021980424.1">
    <property type="nucleotide sequence ID" value="NZ_CACRUT010000023.1"/>
</dbReference>
<dbReference type="EMBL" id="CACRUT010000023">
    <property type="protein sequence ID" value="VYU53621.1"/>
    <property type="molecule type" value="Genomic_DNA"/>
</dbReference>
<dbReference type="PROSITE" id="PS51186">
    <property type="entry name" value="GNAT"/>
    <property type="match status" value="1"/>
</dbReference>
<sequence>MNIRPAQFTDMPDIMGIFDHARKFMRENGNPYQWTDGYPPEELMETEIRQGHCFVCENETDGVVATFCFSVGNDPTYSHIEGKWLNEAPYGVIHRLASNGKAKGIARQCIAWCFARHHNLRADTHADNLIMQNLLKTNGFRECGIIYTRQSPRIAYQKVTDAAPSGFQA</sequence>
<dbReference type="Pfam" id="PF00583">
    <property type="entry name" value="Acetyltransf_1"/>
    <property type="match status" value="1"/>
</dbReference>
<dbReference type="GO" id="GO:0016747">
    <property type="term" value="F:acyltransferase activity, transferring groups other than amino-acyl groups"/>
    <property type="evidence" value="ECO:0007669"/>
    <property type="project" value="InterPro"/>
</dbReference>
<accession>A0A6N3FNH8</accession>
<dbReference type="InterPro" id="IPR000182">
    <property type="entry name" value="GNAT_dom"/>
</dbReference>